<keyword evidence="2" id="KW-1185">Reference proteome</keyword>
<sequence>MKSFYKTLVIILMMIFPVNYHVKAVEEESNTVPLNLRINMLPWQEVTTILPNKTTFTIIDFETGLSFHVQRRAGKSHADVQPLTKKDTKTMKEIYNNKWSWKRRAVIVKINDQLIAASMHGMPHGAGALNNGFPGHFCVHFIGSTTHRSNKEDPAHKIMILKAGNQLDNYLSKVNPQELIQTFAVAINQEDDYLLDQILTKSDHQQDFNELVKDITRIDISEKELLKSQLEGDHAQLVKVPVVVKIMTKEDGRLKKEISFTIQRIGLTDRWLINRDELYEEFIAGE</sequence>
<protein>
    <submittedName>
        <fullName evidence="1">Uncharacterized protein</fullName>
    </submittedName>
</protein>
<evidence type="ECO:0000313" key="1">
    <source>
        <dbReference type="EMBL" id="AXI07693.1"/>
    </source>
</evidence>
<dbReference type="RefSeq" id="WP_114914987.1">
    <property type="nucleotide sequence ID" value="NZ_CP024848.1"/>
</dbReference>
<dbReference type="Proteomes" id="UP000253908">
    <property type="component" value="Chromosome"/>
</dbReference>
<dbReference type="OrthoDB" id="529831at2"/>
<reference evidence="2" key="1">
    <citation type="submission" date="2017-11" db="EMBL/GenBank/DDBJ databases">
        <authorList>
            <person name="Zhu W."/>
        </authorList>
    </citation>
    <scope>NUCLEOTIDE SEQUENCE [LARGE SCALE GENOMIC DNA]</scope>
    <source>
        <strain evidence="2">160</strain>
    </source>
</reference>
<dbReference type="AlphaFoldDB" id="A0A345PCG3"/>
<name>A0A345PCG3_9BACI</name>
<dbReference type="KEGG" id="ocn:CUC15_01255"/>
<proteinExistence type="predicted"/>
<gene>
    <name evidence="1" type="ORF">CUC15_01255</name>
</gene>
<dbReference type="EMBL" id="CP024848">
    <property type="protein sequence ID" value="AXI07693.1"/>
    <property type="molecule type" value="Genomic_DNA"/>
</dbReference>
<evidence type="ECO:0000313" key="2">
    <source>
        <dbReference type="Proteomes" id="UP000253908"/>
    </source>
</evidence>
<accession>A0A345PCG3</accession>
<organism evidence="1 2">
    <name type="scientific">Oceanobacillus zhaokaii</name>
    <dbReference type="NCBI Taxonomy" id="2052660"/>
    <lineage>
        <taxon>Bacteria</taxon>
        <taxon>Bacillati</taxon>
        <taxon>Bacillota</taxon>
        <taxon>Bacilli</taxon>
        <taxon>Bacillales</taxon>
        <taxon>Bacillaceae</taxon>
        <taxon>Oceanobacillus</taxon>
    </lineage>
</organism>